<reference evidence="2" key="1">
    <citation type="submission" date="2020-10" db="EMBL/GenBank/DDBJ databases">
        <title>High-Quality Genome Resource of Clonostachys rosea strain S41 by Oxford Nanopore Long-Read Sequencing.</title>
        <authorList>
            <person name="Wang H."/>
        </authorList>
    </citation>
    <scope>NUCLEOTIDE SEQUENCE</scope>
    <source>
        <strain evidence="2">S41</strain>
    </source>
</reference>
<sequence length="142" mass="15218">MKRITGYELFMEKGQGDFRGCEARTEAVEERKGDGGAGGRPAAPVEQRLRVERGGPGDEVDPAKGGGDEGKKATGHGGWLQEAGVLETRRRTRTERKRSASDRGENPEVGGSNWKGGENARDPAGDAMRNVASDYITCAARE</sequence>
<dbReference type="AlphaFoldDB" id="A0A8H7NGM7"/>
<feature type="compositionally biased region" description="Basic and acidic residues" evidence="1">
    <location>
        <begin position="47"/>
        <end position="56"/>
    </location>
</feature>
<organism evidence="2 3">
    <name type="scientific">Bionectria ochroleuca</name>
    <name type="common">Gliocladium roseum</name>
    <dbReference type="NCBI Taxonomy" id="29856"/>
    <lineage>
        <taxon>Eukaryota</taxon>
        <taxon>Fungi</taxon>
        <taxon>Dikarya</taxon>
        <taxon>Ascomycota</taxon>
        <taxon>Pezizomycotina</taxon>
        <taxon>Sordariomycetes</taxon>
        <taxon>Hypocreomycetidae</taxon>
        <taxon>Hypocreales</taxon>
        <taxon>Bionectriaceae</taxon>
        <taxon>Clonostachys</taxon>
    </lineage>
</organism>
<evidence type="ECO:0000313" key="2">
    <source>
        <dbReference type="EMBL" id="KAF9755316.1"/>
    </source>
</evidence>
<protein>
    <submittedName>
        <fullName evidence="2">Uncharacterized protein</fullName>
    </submittedName>
</protein>
<evidence type="ECO:0000256" key="1">
    <source>
        <dbReference type="SAM" id="MobiDB-lite"/>
    </source>
</evidence>
<accession>A0A8H7NGM7</accession>
<dbReference type="EMBL" id="JADCTT010000003">
    <property type="protein sequence ID" value="KAF9755316.1"/>
    <property type="molecule type" value="Genomic_DNA"/>
</dbReference>
<gene>
    <name evidence="2" type="ORF">IM811_010757</name>
</gene>
<feature type="compositionally biased region" description="Basic and acidic residues" evidence="1">
    <location>
        <begin position="97"/>
        <end position="106"/>
    </location>
</feature>
<comment type="caution">
    <text evidence="2">The sequence shown here is derived from an EMBL/GenBank/DDBJ whole genome shotgun (WGS) entry which is preliminary data.</text>
</comment>
<proteinExistence type="predicted"/>
<evidence type="ECO:0000313" key="3">
    <source>
        <dbReference type="Proteomes" id="UP000616885"/>
    </source>
</evidence>
<name>A0A8H7NGM7_BIOOC</name>
<feature type="compositionally biased region" description="Basic and acidic residues" evidence="1">
    <location>
        <begin position="24"/>
        <end position="34"/>
    </location>
</feature>
<feature type="region of interest" description="Disordered" evidence="1">
    <location>
        <begin position="24"/>
        <end position="129"/>
    </location>
</feature>
<dbReference type="Proteomes" id="UP000616885">
    <property type="component" value="Unassembled WGS sequence"/>
</dbReference>